<dbReference type="Proteomes" id="UP001732700">
    <property type="component" value="Chromosome 4D"/>
</dbReference>
<evidence type="ECO:0000313" key="1">
    <source>
        <dbReference type="EnsemblPlants" id="AVESA.00010b.r2.4DG0728800.1.CDS.1"/>
    </source>
</evidence>
<accession>A0ACD5X2E7</accession>
<keyword evidence="2" id="KW-1185">Reference proteome</keyword>
<reference evidence="1" key="2">
    <citation type="submission" date="2025-09" db="UniProtKB">
        <authorList>
            <consortium name="EnsemblPlants"/>
        </authorList>
    </citation>
    <scope>IDENTIFICATION</scope>
</reference>
<dbReference type="EnsemblPlants" id="AVESA.00010b.r2.4DG0728800.1">
    <property type="protein sequence ID" value="AVESA.00010b.r2.4DG0728800.1.CDS.1"/>
    <property type="gene ID" value="AVESA.00010b.r2.4DG0728800"/>
</dbReference>
<name>A0ACD5X2E7_AVESA</name>
<organism evidence="1 2">
    <name type="scientific">Avena sativa</name>
    <name type="common">Oat</name>
    <dbReference type="NCBI Taxonomy" id="4498"/>
    <lineage>
        <taxon>Eukaryota</taxon>
        <taxon>Viridiplantae</taxon>
        <taxon>Streptophyta</taxon>
        <taxon>Embryophyta</taxon>
        <taxon>Tracheophyta</taxon>
        <taxon>Spermatophyta</taxon>
        <taxon>Magnoliopsida</taxon>
        <taxon>Liliopsida</taxon>
        <taxon>Poales</taxon>
        <taxon>Poaceae</taxon>
        <taxon>BOP clade</taxon>
        <taxon>Pooideae</taxon>
        <taxon>Poodae</taxon>
        <taxon>Poeae</taxon>
        <taxon>Poeae Chloroplast Group 1 (Aveneae type)</taxon>
        <taxon>Aveninae</taxon>
        <taxon>Avena</taxon>
    </lineage>
</organism>
<evidence type="ECO:0000313" key="2">
    <source>
        <dbReference type="Proteomes" id="UP001732700"/>
    </source>
</evidence>
<protein>
    <submittedName>
        <fullName evidence="1">Uncharacterized protein</fullName>
    </submittedName>
</protein>
<proteinExistence type="predicted"/>
<reference evidence="1" key="1">
    <citation type="submission" date="2021-05" db="EMBL/GenBank/DDBJ databases">
        <authorList>
            <person name="Scholz U."/>
            <person name="Mascher M."/>
            <person name="Fiebig A."/>
        </authorList>
    </citation>
    <scope>NUCLEOTIDE SEQUENCE [LARGE SCALE GENOMIC DNA]</scope>
</reference>
<sequence>MAAGSAVTILLLAALVAGAGAGGFTIVNMCPTMVYPAGLGLGLGWGLPPRDTMHFHVYGGGRIWGRTGCNFDADGRGHCETGDCAGQQYCNVSGTPPATLAEFSLGDELDYYDVSVVDGFNVPMFFGCHDDGAPAIRCMDPSCPDANHHADDGKIRTCIANSGFYLLFCPWP</sequence>